<feature type="compositionally biased region" description="Basic and acidic residues" evidence="3">
    <location>
        <begin position="518"/>
        <end position="534"/>
    </location>
</feature>
<organism evidence="5 6">
    <name type="scientific">Paenibacillus agricola</name>
    <dbReference type="NCBI Taxonomy" id="2716264"/>
    <lineage>
        <taxon>Bacteria</taxon>
        <taxon>Bacillati</taxon>
        <taxon>Bacillota</taxon>
        <taxon>Bacilli</taxon>
        <taxon>Bacillales</taxon>
        <taxon>Paenibacillaceae</taxon>
        <taxon>Paenibacillus</taxon>
    </lineage>
</organism>
<reference evidence="5" key="1">
    <citation type="submission" date="2020-03" db="EMBL/GenBank/DDBJ databases">
        <title>Draft sequencing of Paenibacilllus sp. S3N08.</title>
        <authorList>
            <person name="Kim D.-U."/>
        </authorList>
    </citation>
    <scope>NUCLEOTIDE SEQUENCE</scope>
    <source>
        <strain evidence="5">S3N08</strain>
    </source>
</reference>
<comment type="caution">
    <text evidence="5">The sequence shown here is derived from an EMBL/GenBank/DDBJ whole genome shotgun (WGS) entry which is preliminary data.</text>
</comment>
<keyword evidence="4" id="KW-0812">Transmembrane</keyword>
<evidence type="ECO:0000256" key="3">
    <source>
        <dbReference type="SAM" id="MobiDB-lite"/>
    </source>
</evidence>
<gene>
    <name evidence="5" type="ORF">G9U52_07580</name>
</gene>
<dbReference type="PIRSF" id="PIRSF005690">
    <property type="entry name" value="GerBA"/>
    <property type="match status" value="1"/>
</dbReference>
<feature type="transmembrane region" description="Helical" evidence="4">
    <location>
        <begin position="401"/>
        <end position="431"/>
    </location>
</feature>
<feature type="transmembrane region" description="Helical" evidence="4">
    <location>
        <begin position="323"/>
        <end position="342"/>
    </location>
</feature>
<keyword evidence="4" id="KW-1133">Transmembrane helix</keyword>
<evidence type="ECO:0000256" key="2">
    <source>
        <dbReference type="ARBA" id="ARBA00023136"/>
    </source>
</evidence>
<protein>
    <submittedName>
        <fullName evidence="5">Spore germination protein</fullName>
    </submittedName>
</protein>
<proteinExistence type="inferred from homology"/>
<dbReference type="EMBL" id="JAAOIW010000002">
    <property type="protein sequence ID" value="NHN29693.1"/>
    <property type="molecule type" value="Genomic_DNA"/>
</dbReference>
<evidence type="ECO:0000256" key="1">
    <source>
        <dbReference type="ARBA" id="ARBA00005278"/>
    </source>
</evidence>
<feature type="transmembrane region" description="Helical" evidence="4">
    <location>
        <begin position="443"/>
        <end position="468"/>
    </location>
</feature>
<evidence type="ECO:0000313" key="6">
    <source>
        <dbReference type="Proteomes" id="UP001165962"/>
    </source>
</evidence>
<evidence type="ECO:0000256" key="4">
    <source>
        <dbReference type="SAM" id="Phobius"/>
    </source>
</evidence>
<feature type="region of interest" description="Disordered" evidence="3">
    <location>
        <begin position="511"/>
        <end position="534"/>
    </location>
</feature>
<accession>A0ABX0J140</accession>
<dbReference type="InterPro" id="IPR050768">
    <property type="entry name" value="UPF0353/GerABKA_families"/>
</dbReference>
<name>A0ABX0J140_9BACL</name>
<dbReference type="Proteomes" id="UP001165962">
    <property type="component" value="Unassembled WGS sequence"/>
</dbReference>
<dbReference type="PANTHER" id="PTHR22550:SF5">
    <property type="entry name" value="LEUCINE ZIPPER PROTEIN 4"/>
    <property type="match status" value="1"/>
</dbReference>
<dbReference type="PANTHER" id="PTHR22550">
    <property type="entry name" value="SPORE GERMINATION PROTEIN"/>
    <property type="match status" value="1"/>
</dbReference>
<keyword evidence="6" id="KW-1185">Reference proteome</keyword>
<dbReference type="RefSeq" id="WP_166147885.1">
    <property type="nucleotide sequence ID" value="NZ_JAAOIW010000002.1"/>
</dbReference>
<dbReference type="InterPro" id="IPR004995">
    <property type="entry name" value="Spore_Ger"/>
</dbReference>
<keyword evidence="2 4" id="KW-0472">Membrane</keyword>
<comment type="similarity">
    <text evidence="1">Belongs to the GerABKA family.</text>
</comment>
<sequence>MSLFQWLINKHNRRGKQQQHKEVVPNNQGLTDSDVAIINAGQLEKRLDYIRQQLTNCSDVIYHTFIAGPAQKCALIYLRGMVDQKTIQEDVLSDILSLDSQDANQFRKQIFDLKQLSVSNLIEIITLKEGISAILKGQVLLLVEGELRMIGFPFTSYQMRSIEDAPNEAVLRGPRESFIESLEVNLTLIRRRLKTPDFKTESMLIGAKTQTEVVVAYIQGICKQELVNEVNKRLSQIEIDSVLGSSYLEDFIEDSPFSPFPQLQYTERPDTVTASLLEGRVAIMVDGTPIVLLAPTTMFMLMQSAEDYYQRYIAATWIRWLRYIFLIISLLLPSVYIAVTTFHPEMIPARLLITVTSSREVVPFPALIEAFMMEICFEALREAAVRIPKAIGQSISIIGALIIGTAAVQAGVVSAAMVIIVSLTGIASFIIPHFDLGLAFRLLRFPIMLLAGIFGLFGISCGMLIIYLHLVNLRSFGTPYLSPIVPLVISDLKDSLIRAPWWLMKKRPSLSGANRSRQRADSRKWAHEQEENGD</sequence>
<dbReference type="Pfam" id="PF03323">
    <property type="entry name" value="GerA"/>
    <property type="match status" value="1"/>
</dbReference>
<evidence type="ECO:0000313" key="5">
    <source>
        <dbReference type="EMBL" id="NHN29693.1"/>
    </source>
</evidence>